<sequence>MKRTAMFLTLTVLLAGCGDQADSDQPEVKEEQEAVSQEQEMEPVEIQVLKADEENGVTLENGMCQQLSAFLESNPEVGVPDDFGVHPLTLANQTEGGQAMFFLGVNRLEKPIKNITFDYTLGVDTGNGIAYVLEKERVELLEPFAGTIQPGHVIPFTVPVTPEGAEVLGSITEENKVVKLENANFELEN</sequence>
<accession>A0A1G7AII7</accession>
<evidence type="ECO:0000313" key="1">
    <source>
        <dbReference type="EMBL" id="SDE13855.1"/>
    </source>
</evidence>
<protein>
    <recommendedName>
        <fullName evidence="3">Lipoprotein</fullName>
    </recommendedName>
</protein>
<dbReference type="AlphaFoldDB" id="A0A1G7AII7"/>
<evidence type="ECO:0000313" key="2">
    <source>
        <dbReference type="Proteomes" id="UP000198823"/>
    </source>
</evidence>
<dbReference type="STRING" id="426756.SAMN04488126_1044"/>
<organism evidence="1 2">
    <name type="scientific">Bhargavaea beijingensis</name>
    <dbReference type="NCBI Taxonomy" id="426756"/>
    <lineage>
        <taxon>Bacteria</taxon>
        <taxon>Bacillati</taxon>
        <taxon>Bacillota</taxon>
        <taxon>Bacilli</taxon>
        <taxon>Bacillales</taxon>
        <taxon>Caryophanaceae</taxon>
        <taxon>Bhargavaea</taxon>
    </lineage>
</organism>
<dbReference type="OrthoDB" id="2451243at2"/>
<gene>
    <name evidence="1" type="ORF">SAMN04488126_1044</name>
</gene>
<dbReference type="PROSITE" id="PS51257">
    <property type="entry name" value="PROKAR_LIPOPROTEIN"/>
    <property type="match status" value="1"/>
</dbReference>
<proteinExistence type="predicted"/>
<dbReference type="Proteomes" id="UP000198823">
    <property type="component" value="Unassembled WGS sequence"/>
</dbReference>
<dbReference type="RefSeq" id="WP_092095017.1">
    <property type="nucleotide sequence ID" value="NZ_FNAR01000004.1"/>
</dbReference>
<reference evidence="1 2" key="1">
    <citation type="submission" date="2016-10" db="EMBL/GenBank/DDBJ databases">
        <authorList>
            <person name="de Groot N.N."/>
        </authorList>
    </citation>
    <scope>NUCLEOTIDE SEQUENCE [LARGE SCALE GENOMIC DNA]</scope>
    <source>
        <strain evidence="1 2">CGMCC 1.6762</strain>
    </source>
</reference>
<dbReference type="EMBL" id="FNAR01000004">
    <property type="protein sequence ID" value="SDE13855.1"/>
    <property type="molecule type" value="Genomic_DNA"/>
</dbReference>
<evidence type="ECO:0008006" key="3">
    <source>
        <dbReference type="Google" id="ProtNLM"/>
    </source>
</evidence>
<name>A0A1G7AII7_9BACL</name>